<comment type="caution">
    <text evidence="7">The sequence shown here is derived from an EMBL/GenBank/DDBJ whole genome shotgun (WGS) entry which is preliminary data.</text>
</comment>
<dbReference type="InterPro" id="IPR015500">
    <property type="entry name" value="Peptidase_S8_subtilisin-rel"/>
</dbReference>
<evidence type="ECO:0000256" key="1">
    <source>
        <dbReference type="ARBA" id="ARBA00011073"/>
    </source>
</evidence>
<dbReference type="PRINTS" id="PR00723">
    <property type="entry name" value="SUBTILISIN"/>
</dbReference>
<dbReference type="RefSeq" id="WP_311705648.1">
    <property type="nucleotide sequence ID" value="NZ_JAVREL010000010.1"/>
</dbReference>
<keyword evidence="8" id="KW-1185">Reference proteome</keyword>
<feature type="active site" description="Charge relay system" evidence="5">
    <location>
        <position position="225"/>
    </location>
</feature>
<dbReference type="SUPFAM" id="SSF52743">
    <property type="entry name" value="Subtilisin-like"/>
    <property type="match status" value="1"/>
</dbReference>
<evidence type="ECO:0000256" key="4">
    <source>
        <dbReference type="ARBA" id="ARBA00022825"/>
    </source>
</evidence>
<dbReference type="PROSITE" id="PS00138">
    <property type="entry name" value="SUBTILASE_SER"/>
    <property type="match status" value="1"/>
</dbReference>
<dbReference type="InterPro" id="IPR022398">
    <property type="entry name" value="Peptidase_S8_His-AS"/>
</dbReference>
<organism evidence="7 8">
    <name type="scientific">Streptomyces litchfieldiae</name>
    <dbReference type="NCBI Taxonomy" id="3075543"/>
    <lineage>
        <taxon>Bacteria</taxon>
        <taxon>Bacillati</taxon>
        <taxon>Actinomycetota</taxon>
        <taxon>Actinomycetes</taxon>
        <taxon>Kitasatosporales</taxon>
        <taxon>Streptomycetaceae</taxon>
        <taxon>Streptomyces</taxon>
    </lineage>
</organism>
<keyword evidence="4 5" id="KW-0720">Serine protease</keyword>
<name>A0ABU2MSC4_9ACTN</name>
<reference evidence="8" key="1">
    <citation type="submission" date="2023-07" db="EMBL/GenBank/DDBJ databases">
        <title>30 novel species of actinomycetes from the DSMZ collection.</title>
        <authorList>
            <person name="Nouioui I."/>
        </authorList>
    </citation>
    <scope>NUCLEOTIDE SEQUENCE [LARGE SCALE GENOMIC DNA]</scope>
    <source>
        <strain evidence="8">DSM 44938</strain>
    </source>
</reference>
<dbReference type="EMBL" id="JAVREL010000010">
    <property type="protein sequence ID" value="MDT0344516.1"/>
    <property type="molecule type" value="Genomic_DNA"/>
</dbReference>
<evidence type="ECO:0000256" key="3">
    <source>
        <dbReference type="ARBA" id="ARBA00022801"/>
    </source>
</evidence>
<keyword evidence="3 5" id="KW-0378">Hydrolase</keyword>
<feature type="domain" description="Peptidase S8/S53" evidence="6">
    <location>
        <begin position="14"/>
        <end position="258"/>
    </location>
</feature>
<feature type="active site" description="Charge relay system" evidence="5">
    <location>
        <position position="58"/>
    </location>
</feature>
<dbReference type="InterPro" id="IPR000209">
    <property type="entry name" value="Peptidase_S8/S53_dom"/>
</dbReference>
<sequence>MRLPPLMAVTAGRSGIAVALIDGPVAVDHPRLAAHALRPLGPPRAQRCGGGADRACGHGTFVAGILAGARGAGAPGVCAGCTLLVRPVFGAAPAAPGDVPGVRPQELAAAITEVVDAGAHVINLSLALTPHPEGAGVRALEAALDGAARRGVITVVAAGNDGTLGGSALTRHPATIPVVACDTAGRPLDSANLGRSIGARGLCAPGAGVTSLSAGGGCRALAGTSVAVPFVAGAAALLRSEFPRASGPRVRHALVAAAGPAARRGAVTPPLLDAWAAHRMLKRSLGS</sequence>
<dbReference type="PANTHER" id="PTHR43806">
    <property type="entry name" value="PEPTIDASE S8"/>
    <property type="match status" value="1"/>
</dbReference>
<evidence type="ECO:0000259" key="6">
    <source>
        <dbReference type="Pfam" id="PF00082"/>
    </source>
</evidence>
<gene>
    <name evidence="7" type="ORF">RM590_18130</name>
</gene>
<feature type="active site" description="Charge relay system" evidence="5">
    <location>
        <position position="22"/>
    </location>
</feature>
<evidence type="ECO:0000313" key="7">
    <source>
        <dbReference type="EMBL" id="MDT0344516.1"/>
    </source>
</evidence>
<comment type="similarity">
    <text evidence="1 5">Belongs to the peptidase S8 family.</text>
</comment>
<evidence type="ECO:0000313" key="8">
    <source>
        <dbReference type="Proteomes" id="UP001183246"/>
    </source>
</evidence>
<dbReference type="PROSITE" id="PS51892">
    <property type="entry name" value="SUBTILASE"/>
    <property type="match status" value="1"/>
</dbReference>
<evidence type="ECO:0000256" key="2">
    <source>
        <dbReference type="ARBA" id="ARBA00022670"/>
    </source>
</evidence>
<dbReference type="InterPro" id="IPR023828">
    <property type="entry name" value="Peptidase_S8_Ser-AS"/>
</dbReference>
<keyword evidence="2 5" id="KW-0645">Protease</keyword>
<protein>
    <submittedName>
        <fullName evidence="7">S8 family serine peptidase</fullName>
    </submittedName>
</protein>
<dbReference type="Proteomes" id="UP001183246">
    <property type="component" value="Unassembled WGS sequence"/>
</dbReference>
<proteinExistence type="inferred from homology"/>
<dbReference type="Pfam" id="PF00082">
    <property type="entry name" value="Peptidase_S8"/>
    <property type="match status" value="1"/>
</dbReference>
<dbReference type="InterPro" id="IPR050131">
    <property type="entry name" value="Peptidase_S8_subtilisin-like"/>
</dbReference>
<dbReference type="InterPro" id="IPR036852">
    <property type="entry name" value="Peptidase_S8/S53_dom_sf"/>
</dbReference>
<evidence type="ECO:0000256" key="5">
    <source>
        <dbReference type="PROSITE-ProRule" id="PRU01240"/>
    </source>
</evidence>
<dbReference type="PANTHER" id="PTHR43806:SF11">
    <property type="entry name" value="CEREVISIN-RELATED"/>
    <property type="match status" value="1"/>
</dbReference>
<accession>A0ABU2MSC4</accession>
<dbReference type="PROSITE" id="PS00137">
    <property type="entry name" value="SUBTILASE_HIS"/>
    <property type="match status" value="1"/>
</dbReference>
<dbReference type="Gene3D" id="3.40.50.200">
    <property type="entry name" value="Peptidase S8/S53 domain"/>
    <property type="match status" value="1"/>
</dbReference>